<dbReference type="PANTHER" id="PTHR46148">
    <property type="entry name" value="CHROMO DOMAIN-CONTAINING PROTEIN"/>
    <property type="match status" value="1"/>
</dbReference>
<sequence length="153" mass="17735">MSQFEALYGRMCRSPIGWLKTAQSRQKSYANVRKRDLEFDVHDWVYLKISPMKGVMRFGKKVKLSPYFVGPYEILRRVGNVACELDMPSELASVHPVFHISMLKKWVGDPTCIVSFQGLEVKENLSYEEVPIEILDRQVKRLRNKEVASVKVL</sequence>
<dbReference type="AlphaFoldDB" id="A0AAF0QAF8"/>
<name>A0AAF0QAF8_SOLVR</name>
<feature type="domain" description="Tf2-1-like SH3-like" evidence="1">
    <location>
        <begin position="43"/>
        <end position="106"/>
    </location>
</feature>
<reference evidence="2" key="1">
    <citation type="submission" date="2023-08" db="EMBL/GenBank/DDBJ databases">
        <title>A de novo genome assembly of Solanum verrucosum Schlechtendal, a Mexican diploid species geographically isolated from the other diploid A-genome species in potato relatives.</title>
        <authorList>
            <person name="Hosaka K."/>
        </authorList>
    </citation>
    <scope>NUCLEOTIDE SEQUENCE</scope>
    <source>
        <tissue evidence="2">Young leaves</tissue>
    </source>
</reference>
<keyword evidence="3" id="KW-1185">Reference proteome</keyword>
<dbReference type="Proteomes" id="UP001234989">
    <property type="component" value="Chromosome 3"/>
</dbReference>
<protein>
    <recommendedName>
        <fullName evidence="1">Tf2-1-like SH3-like domain-containing protein</fullName>
    </recommendedName>
</protein>
<evidence type="ECO:0000313" key="3">
    <source>
        <dbReference type="Proteomes" id="UP001234989"/>
    </source>
</evidence>
<dbReference type="PANTHER" id="PTHR46148:SF60">
    <property type="entry name" value="CHROMO DOMAIN-CONTAINING PROTEIN"/>
    <property type="match status" value="1"/>
</dbReference>
<proteinExistence type="predicted"/>
<evidence type="ECO:0000259" key="1">
    <source>
        <dbReference type="Pfam" id="PF24626"/>
    </source>
</evidence>
<dbReference type="InterPro" id="IPR056924">
    <property type="entry name" value="SH3_Tf2-1"/>
</dbReference>
<gene>
    <name evidence="2" type="ORF">MTR67_012483</name>
</gene>
<evidence type="ECO:0000313" key="2">
    <source>
        <dbReference type="EMBL" id="WMV19098.1"/>
    </source>
</evidence>
<organism evidence="2 3">
    <name type="scientific">Solanum verrucosum</name>
    <dbReference type="NCBI Taxonomy" id="315347"/>
    <lineage>
        <taxon>Eukaryota</taxon>
        <taxon>Viridiplantae</taxon>
        <taxon>Streptophyta</taxon>
        <taxon>Embryophyta</taxon>
        <taxon>Tracheophyta</taxon>
        <taxon>Spermatophyta</taxon>
        <taxon>Magnoliopsida</taxon>
        <taxon>eudicotyledons</taxon>
        <taxon>Gunneridae</taxon>
        <taxon>Pentapetalae</taxon>
        <taxon>asterids</taxon>
        <taxon>lamiids</taxon>
        <taxon>Solanales</taxon>
        <taxon>Solanaceae</taxon>
        <taxon>Solanoideae</taxon>
        <taxon>Solaneae</taxon>
        <taxon>Solanum</taxon>
    </lineage>
</organism>
<dbReference type="EMBL" id="CP133614">
    <property type="protein sequence ID" value="WMV19098.1"/>
    <property type="molecule type" value="Genomic_DNA"/>
</dbReference>
<accession>A0AAF0QAF8</accession>
<dbReference type="Pfam" id="PF24626">
    <property type="entry name" value="SH3_Tf2-1"/>
    <property type="match status" value="1"/>
</dbReference>